<keyword evidence="4" id="KW-1133">Transmembrane helix</keyword>
<dbReference type="KEGG" id="spu:105444763"/>
<evidence type="ECO:0000313" key="7">
    <source>
        <dbReference type="Proteomes" id="UP000007110"/>
    </source>
</evidence>
<evidence type="ECO:0000256" key="3">
    <source>
        <dbReference type="SAM" id="MobiDB-lite"/>
    </source>
</evidence>
<dbReference type="OrthoDB" id="6127264at2759"/>
<protein>
    <recommendedName>
        <fullName evidence="5">Sushi domain-containing protein</fullName>
    </recommendedName>
</protein>
<reference evidence="7" key="1">
    <citation type="submission" date="2015-02" db="EMBL/GenBank/DDBJ databases">
        <title>Genome sequencing for Strongylocentrotus purpuratus.</title>
        <authorList>
            <person name="Murali S."/>
            <person name="Liu Y."/>
            <person name="Vee V."/>
            <person name="English A."/>
            <person name="Wang M."/>
            <person name="Skinner E."/>
            <person name="Han Y."/>
            <person name="Muzny D.M."/>
            <person name="Worley K.C."/>
            <person name="Gibbs R.A."/>
        </authorList>
    </citation>
    <scope>NUCLEOTIDE SEQUENCE</scope>
</reference>
<dbReference type="InterPro" id="IPR035976">
    <property type="entry name" value="Sushi/SCR/CCP_sf"/>
</dbReference>
<keyword evidence="2" id="KW-0768">Sushi</keyword>
<dbReference type="PROSITE" id="PS50923">
    <property type="entry name" value="SUSHI"/>
    <property type="match status" value="1"/>
</dbReference>
<dbReference type="SUPFAM" id="SSF57535">
    <property type="entry name" value="Complement control module/SCR domain"/>
    <property type="match status" value="1"/>
</dbReference>
<dbReference type="Gene3D" id="2.10.70.10">
    <property type="entry name" value="Complement Module, domain 1"/>
    <property type="match status" value="1"/>
</dbReference>
<dbReference type="AlphaFoldDB" id="A0A7M7SVM1"/>
<dbReference type="InParanoid" id="A0A7M7SVM1"/>
<dbReference type="Pfam" id="PF00084">
    <property type="entry name" value="Sushi"/>
    <property type="match status" value="1"/>
</dbReference>
<evidence type="ECO:0000313" key="6">
    <source>
        <dbReference type="EnsemblMetazoa" id="XP_030834491"/>
    </source>
</evidence>
<reference evidence="6" key="2">
    <citation type="submission" date="2021-01" db="UniProtKB">
        <authorList>
            <consortium name="EnsemblMetazoa"/>
        </authorList>
    </citation>
    <scope>IDENTIFICATION</scope>
</reference>
<feature type="compositionally biased region" description="Polar residues" evidence="3">
    <location>
        <begin position="67"/>
        <end position="98"/>
    </location>
</feature>
<dbReference type="CDD" id="cd00033">
    <property type="entry name" value="CCP"/>
    <property type="match status" value="1"/>
</dbReference>
<dbReference type="EnsemblMetazoa" id="XM_030978631">
    <property type="protein sequence ID" value="XP_030834491"/>
    <property type="gene ID" value="LOC105444763"/>
</dbReference>
<sequence length="404" mass="43306">MCPNNTFEVDNATDVTVTSQEYRGVAVYTCSPAYLPDASPVSNCQADGTWSNPNFTCFAMTTPPTEPQTGPLSTSSKPDALSSTSPSPSAGEISTQPSEGEPQPKPNVAAIAGGISATLIVIILLILAVALARKRKRPSSKNGQEMILGNEQDLKPEANNYSIVDNRKPVTTAGTDNRAFAGDTTGNGHVNVIVQSEPETRNAPSEDETQFVGADIVENALYGANESASGQGSRDGTPNVQLLGVAARYVVTDDLPIPNVQLEGALSKSIPTYGRVDKSQSQMVENELYGETDGSDRHQMYEKTGIDLKDSPNLQTEMNSAPNDGMVDNELYALSPDDATYQEVEENGQEVIFEEDNDSMIDNALYSASDVTGHVGREGGTVYQNAEYHDVPDYLADNELYNMK</sequence>
<feature type="disulfide bond" evidence="2">
    <location>
        <begin position="30"/>
        <end position="57"/>
    </location>
</feature>
<keyword evidence="4" id="KW-0812">Transmembrane</keyword>
<keyword evidence="7" id="KW-1185">Reference proteome</keyword>
<feature type="region of interest" description="Disordered" evidence="3">
    <location>
        <begin position="59"/>
        <end position="106"/>
    </location>
</feature>
<evidence type="ECO:0000256" key="2">
    <source>
        <dbReference type="PROSITE-ProRule" id="PRU00302"/>
    </source>
</evidence>
<evidence type="ECO:0000259" key="5">
    <source>
        <dbReference type="PROSITE" id="PS50923"/>
    </source>
</evidence>
<dbReference type="GeneID" id="105444763"/>
<keyword evidence="4" id="KW-0472">Membrane</keyword>
<feature type="domain" description="Sushi" evidence="5">
    <location>
        <begin position="1"/>
        <end position="59"/>
    </location>
</feature>
<evidence type="ECO:0000256" key="4">
    <source>
        <dbReference type="SAM" id="Phobius"/>
    </source>
</evidence>
<dbReference type="RefSeq" id="XP_030834491.1">
    <property type="nucleotide sequence ID" value="XM_030978631.1"/>
</dbReference>
<dbReference type="Proteomes" id="UP000007110">
    <property type="component" value="Unassembled WGS sequence"/>
</dbReference>
<evidence type="ECO:0000256" key="1">
    <source>
        <dbReference type="ARBA" id="ARBA00023157"/>
    </source>
</evidence>
<accession>A0A7M7SVM1</accession>
<name>A0A7M7SVM1_STRPU</name>
<dbReference type="InterPro" id="IPR000436">
    <property type="entry name" value="Sushi_SCR_CCP_dom"/>
</dbReference>
<proteinExistence type="predicted"/>
<feature type="transmembrane region" description="Helical" evidence="4">
    <location>
        <begin position="108"/>
        <end position="132"/>
    </location>
</feature>
<organism evidence="6 7">
    <name type="scientific">Strongylocentrotus purpuratus</name>
    <name type="common">Purple sea urchin</name>
    <dbReference type="NCBI Taxonomy" id="7668"/>
    <lineage>
        <taxon>Eukaryota</taxon>
        <taxon>Metazoa</taxon>
        <taxon>Echinodermata</taxon>
        <taxon>Eleutherozoa</taxon>
        <taxon>Echinozoa</taxon>
        <taxon>Echinoidea</taxon>
        <taxon>Euechinoidea</taxon>
        <taxon>Echinacea</taxon>
        <taxon>Camarodonta</taxon>
        <taxon>Echinidea</taxon>
        <taxon>Strongylocentrotidae</taxon>
        <taxon>Strongylocentrotus</taxon>
    </lineage>
</organism>
<comment type="caution">
    <text evidence="2">Lacks conserved residue(s) required for the propagation of feature annotation.</text>
</comment>
<keyword evidence="1 2" id="KW-1015">Disulfide bond</keyword>